<keyword evidence="3" id="KW-1185">Reference proteome</keyword>
<evidence type="ECO:0000313" key="2">
    <source>
        <dbReference type="EMBL" id="KAF5334967.1"/>
    </source>
</evidence>
<gene>
    <name evidence="2" type="ORF">D9611_009969</name>
    <name evidence="1" type="ORF">D9611_009971</name>
</gene>
<evidence type="ECO:0000313" key="3">
    <source>
        <dbReference type="Proteomes" id="UP000541558"/>
    </source>
</evidence>
<dbReference type="Proteomes" id="UP000541558">
    <property type="component" value="Unassembled WGS sequence"/>
</dbReference>
<dbReference type="EMBL" id="JAACJK010000065">
    <property type="protein sequence ID" value="KAF5334886.1"/>
    <property type="molecule type" value="Genomic_DNA"/>
</dbReference>
<reference evidence="2 3" key="1">
    <citation type="journal article" date="2020" name="ISME J.">
        <title>Uncovering the hidden diversity of litter-decomposition mechanisms in mushroom-forming fungi.</title>
        <authorList>
            <person name="Floudas D."/>
            <person name="Bentzer J."/>
            <person name="Ahren D."/>
            <person name="Johansson T."/>
            <person name="Persson P."/>
            <person name="Tunlid A."/>
        </authorList>
    </citation>
    <scope>NUCLEOTIDE SEQUENCE [LARGE SCALE GENOMIC DNA]</scope>
    <source>
        <strain evidence="2 3">CBS 175.51</strain>
    </source>
</reference>
<name>A0A8H5C4C3_9AGAR</name>
<dbReference type="EMBL" id="JAACJK010000065">
    <property type="protein sequence ID" value="KAF5334967.1"/>
    <property type="molecule type" value="Genomic_DNA"/>
</dbReference>
<protein>
    <submittedName>
        <fullName evidence="2">Uncharacterized protein</fullName>
    </submittedName>
</protein>
<accession>A0A8H5C4C3</accession>
<organism evidence="2 3">
    <name type="scientific">Ephemerocybe angulata</name>
    <dbReference type="NCBI Taxonomy" id="980116"/>
    <lineage>
        <taxon>Eukaryota</taxon>
        <taxon>Fungi</taxon>
        <taxon>Dikarya</taxon>
        <taxon>Basidiomycota</taxon>
        <taxon>Agaricomycotina</taxon>
        <taxon>Agaricomycetes</taxon>
        <taxon>Agaricomycetidae</taxon>
        <taxon>Agaricales</taxon>
        <taxon>Agaricineae</taxon>
        <taxon>Psathyrellaceae</taxon>
        <taxon>Ephemerocybe</taxon>
    </lineage>
</organism>
<dbReference type="AlphaFoldDB" id="A0A8H5C4C3"/>
<proteinExistence type="predicted"/>
<comment type="caution">
    <text evidence="2">The sequence shown here is derived from an EMBL/GenBank/DDBJ whole genome shotgun (WGS) entry which is preliminary data.</text>
</comment>
<dbReference type="OrthoDB" id="3122888at2759"/>
<evidence type="ECO:0000313" key="1">
    <source>
        <dbReference type="EMBL" id="KAF5334886.1"/>
    </source>
</evidence>
<sequence length="162" mass="18116">MHNTTSSQHPLTQISPEIDLLRRDASPSPETATAPSALARRLLRPPLDDLAAQRKSIRRVFAVQAFKTPRRHPRPPLDNLAAHGKSIRRVIDVQAFKIAEHAHRIATTRTQQPAFHLNLTPDCTSALSDGRHGHHPTSTQFPRPAIRRLAAVRNRPSNQQNT</sequence>